<dbReference type="GO" id="GO:0048512">
    <property type="term" value="P:circadian behavior"/>
    <property type="evidence" value="ECO:0007669"/>
    <property type="project" value="TreeGrafter"/>
</dbReference>
<feature type="compositionally biased region" description="Polar residues" evidence="1">
    <location>
        <begin position="76"/>
        <end position="86"/>
    </location>
</feature>
<keyword evidence="2" id="KW-1185">Reference proteome</keyword>
<accession>A0A1I8FT66</accession>
<dbReference type="Proteomes" id="UP000095280">
    <property type="component" value="Unplaced"/>
</dbReference>
<dbReference type="GO" id="GO:0050804">
    <property type="term" value="P:modulation of chemical synaptic transmission"/>
    <property type="evidence" value="ECO:0007669"/>
    <property type="project" value="TreeGrafter"/>
</dbReference>
<dbReference type="AlphaFoldDB" id="A0A1I8FT66"/>
<dbReference type="PANTHER" id="PTHR46306">
    <property type="entry name" value="BTB/POZ DOMAIN-CONTAINING PROTEIN 9"/>
    <property type="match status" value="1"/>
</dbReference>
<evidence type="ECO:0000313" key="3">
    <source>
        <dbReference type="WBParaSite" id="maker-unitig_8786-snap-gene-0.1-mRNA-1"/>
    </source>
</evidence>
<dbReference type="GO" id="GO:0008344">
    <property type="term" value="P:adult locomotory behavior"/>
    <property type="evidence" value="ECO:0007669"/>
    <property type="project" value="TreeGrafter"/>
</dbReference>
<evidence type="ECO:0000256" key="1">
    <source>
        <dbReference type="SAM" id="MobiDB-lite"/>
    </source>
</evidence>
<dbReference type="GO" id="GO:0005737">
    <property type="term" value="C:cytoplasm"/>
    <property type="evidence" value="ECO:0007669"/>
    <property type="project" value="TreeGrafter"/>
</dbReference>
<feature type="compositionally biased region" description="Low complexity" evidence="1">
    <location>
        <begin position="87"/>
        <end position="96"/>
    </location>
</feature>
<reference evidence="3" key="1">
    <citation type="submission" date="2016-11" db="UniProtKB">
        <authorList>
            <consortium name="WormBaseParasite"/>
        </authorList>
    </citation>
    <scope>IDENTIFICATION</scope>
</reference>
<feature type="region of interest" description="Disordered" evidence="1">
    <location>
        <begin position="76"/>
        <end position="96"/>
    </location>
</feature>
<proteinExistence type="predicted"/>
<evidence type="ECO:0000313" key="2">
    <source>
        <dbReference type="Proteomes" id="UP000095280"/>
    </source>
</evidence>
<sequence length="484" mass="51119">GRHLGPPRPGSPIQLCPTGDSSVRVSQASLTHNNIALVYNLATAYSLSSLCSTCLEFLDRNASKILESVLNTSQQQQPISAANSPEPQHLQPHQQQVSLVSSASAGFLSLSPPGPGVQLISRTASSLTNARYSTLCAPGGLARPRKRTDACEKNARKDSRTPGIEAYPVAEEKPGTIRHGAQVTKGEVPVVPVSINETALGQLIDKRGLLCQLQELYFPRGVSALAVCATLSTLTADTKNYDWDSGLHLPPAGAMRGHCCAVVQPYSMSMQLLLWDLDQRAYSYTVDTSATRRTGIGVLGRQPHCPVAPGRWITFSPASWSFVRSFAHEHCQRGVPRSALPVPVASRRGSCATQPWRGQRRAFLPSASQPPSRSCLALQLRTSAAATVAGATYEGEAHSSVGGAGRTRRTPALSRSSSLGVLWGTAERPGVLAAATAMAASAAPSGSQQGNSSSNTMAILAGPLQGLALLESRALCRHSAYFSV</sequence>
<dbReference type="WBParaSite" id="maker-unitig_8786-snap-gene-0.1-mRNA-1">
    <property type="protein sequence ID" value="maker-unitig_8786-snap-gene-0.1-mRNA-1"/>
    <property type="gene ID" value="maker-unitig_8786-snap-gene-0.1"/>
</dbReference>
<protein>
    <submittedName>
        <fullName evidence="3">Mab-21 domain-containing protein</fullName>
    </submittedName>
</protein>
<dbReference type="InterPro" id="IPR052407">
    <property type="entry name" value="BTB_POZ_domain_cont_9"/>
</dbReference>
<organism evidence="2 3">
    <name type="scientific">Macrostomum lignano</name>
    <dbReference type="NCBI Taxonomy" id="282301"/>
    <lineage>
        <taxon>Eukaryota</taxon>
        <taxon>Metazoa</taxon>
        <taxon>Spiralia</taxon>
        <taxon>Lophotrochozoa</taxon>
        <taxon>Platyhelminthes</taxon>
        <taxon>Rhabditophora</taxon>
        <taxon>Macrostomorpha</taxon>
        <taxon>Macrostomida</taxon>
        <taxon>Macrostomidae</taxon>
        <taxon>Macrostomum</taxon>
    </lineage>
</organism>
<name>A0A1I8FT66_9PLAT</name>
<dbReference type="PANTHER" id="PTHR46306:SF1">
    <property type="entry name" value="BTB_POZ DOMAIN-CONTAINING PROTEIN 9"/>
    <property type="match status" value="1"/>
</dbReference>